<evidence type="ECO:0000256" key="1">
    <source>
        <dbReference type="SAM" id="MobiDB-lite"/>
    </source>
</evidence>
<keyword evidence="3" id="KW-1185">Reference proteome</keyword>
<feature type="compositionally biased region" description="Polar residues" evidence="1">
    <location>
        <begin position="55"/>
        <end position="66"/>
    </location>
</feature>
<reference evidence="2" key="1">
    <citation type="submission" date="2021-03" db="EMBL/GenBank/DDBJ databases">
        <title>Draft genome sequence of rust myrtle Austropuccinia psidii MF-1, a brazilian biotype.</title>
        <authorList>
            <person name="Quecine M.C."/>
            <person name="Pachon D.M.R."/>
            <person name="Bonatelli M.L."/>
            <person name="Correr F.H."/>
            <person name="Franceschini L.M."/>
            <person name="Leite T.F."/>
            <person name="Margarido G.R.A."/>
            <person name="Almeida C.A."/>
            <person name="Ferrarezi J.A."/>
            <person name="Labate C.A."/>
        </authorList>
    </citation>
    <scope>NUCLEOTIDE SEQUENCE</scope>
    <source>
        <strain evidence="2">MF-1</strain>
    </source>
</reference>
<evidence type="ECO:0000313" key="2">
    <source>
        <dbReference type="EMBL" id="MBW0574077.1"/>
    </source>
</evidence>
<dbReference type="EMBL" id="AVOT02093444">
    <property type="protein sequence ID" value="MBW0574077.1"/>
    <property type="molecule type" value="Genomic_DNA"/>
</dbReference>
<dbReference type="OrthoDB" id="430476at2759"/>
<feature type="region of interest" description="Disordered" evidence="1">
    <location>
        <begin position="49"/>
        <end position="78"/>
    </location>
</feature>
<gene>
    <name evidence="2" type="ORF">O181_113792</name>
</gene>
<proteinExistence type="predicted"/>
<protein>
    <submittedName>
        <fullName evidence="2">Uncharacterized protein</fullName>
    </submittedName>
</protein>
<accession>A0A9Q3K4F4</accession>
<evidence type="ECO:0000313" key="3">
    <source>
        <dbReference type="Proteomes" id="UP000765509"/>
    </source>
</evidence>
<sequence>MYQKIVISRHVVVNEENFPLLPSQQQLTKDIIKTFPIPTQTLKEEIQINPHTEDGSLSDNSTSMNNDNEDIYFNTLEY</sequence>
<dbReference type="Proteomes" id="UP000765509">
    <property type="component" value="Unassembled WGS sequence"/>
</dbReference>
<comment type="caution">
    <text evidence="2">The sequence shown here is derived from an EMBL/GenBank/DDBJ whole genome shotgun (WGS) entry which is preliminary data.</text>
</comment>
<dbReference type="AlphaFoldDB" id="A0A9Q3K4F4"/>
<name>A0A9Q3K4F4_9BASI</name>
<organism evidence="2 3">
    <name type="scientific">Austropuccinia psidii MF-1</name>
    <dbReference type="NCBI Taxonomy" id="1389203"/>
    <lineage>
        <taxon>Eukaryota</taxon>
        <taxon>Fungi</taxon>
        <taxon>Dikarya</taxon>
        <taxon>Basidiomycota</taxon>
        <taxon>Pucciniomycotina</taxon>
        <taxon>Pucciniomycetes</taxon>
        <taxon>Pucciniales</taxon>
        <taxon>Sphaerophragmiaceae</taxon>
        <taxon>Austropuccinia</taxon>
    </lineage>
</organism>